<dbReference type="RefSeq" id="WP_074835923.1">
    <property type="nucleotide sequence ID" value="NZ_FOAT01000023.1"/>
</dbReference>
<evidence type="ECO:0000256" key="3">
    <source>
        <dbReference type="ARBA" id="ARBA00006751"/>
    </source>
</evidence>
<dbReference type="UniPathway" id="UPA00606"/>
<dbReference type="InterPro" id="IPR000845">
    <property type="entry name" value="Nucleoside_phosphorylase_d"/>
</dbReference>
<dbReference type="EMBL" id="FOAT01000023">
    <property type="protein sequence ID" value="SEL37256.1"/>
    <property type="molecule type" value="Genomic_DNA"/>
</dbReference>
<reference evidence="10 11" key="1">
    <citation type="submission" date="2016-10" db="EMBL/GenBank/DDBJ databases">
        <authorList>
            <person name="de Groot N.N."/>
        </authorList>
    </citation>
    <scope>NUCLEOTIDE SEQUENCE [LARGE SCALE GENOMIC DNA]</scope>
    <source>
        <strain evidence="10 11">KH2T6</strain>
    </source>
</reference>
<evidence type="ECO:0000256" key="2">
    <source>
        <dbReference type="ARBA" id="ARBA00005058"/>
    </source>
</evidence>
<evidence type="ECO:0000256" key="5">
    <source>
        <dbReference type="ARBA" id="ARBA00022679"/>
    </source>
</evidence>
<feature type="binding site" evidence="8">
    <location>
        <begin position="82"/>
        <end position="84"/>
    </location>
    <ligand>
        <name>phosphate</name>
        <dbReference type="ChEBI" id="CHEBI:43474"/>
    </ligand>
</feature>
<feature type="binding site" evidence="8">
    <location>
        <position position="194"/>
    </location>
    <ligand>
        <name>a purine D-ribonucleoside</name>
        <dbReference type="ChEBI" id="CHEBI:142355"/>
    </ligand>
</feature>
<evidence type="ECO:0000259" key="9">
    <source>
        <dbReference type="Pfam" id="PF01048"/>
    </source>
</evidence>
<dbReference type="NCBIfam" id="NF006054">
    <property type="entry name" value="PRK08202.1"/>
    <property type="match status" value="1"/>
</dbReference>
<dbReference type="NCBIfam" id="TIGR01697">
    <property type="entry name" value="PNPH-PUNA-XAPA"/>
    <property type="match status" value="1"/>
</dbReference>
<feature type="binding site" evidence="8">
    <location>
        <position position="31"/>
    </location>
    <ligand>
        <name>phosphate</name>
        <dbReference type="ChEBI" id="CHEBI:43474"/>
    </ligand>
</feature>
<dbReference type="InterPro" id="IPR011268">
    <property type="entry name" value="Purine_phosphorylase"/>
</dbReference>
<dbReference type="NCBIfam" id="TIGR01700">
    <property type="entry name" value="PNPH"/>
    <property type="match status" value="1"/>
</dbReference>
<organism evidence="10 11">
    <name type="scientific">Ruminococcus albus</name>
    <dbReference type="NCBI Taxonomy" id="1264"/>
    <lineage>
        <taxon>Bacteria</taxon>
        <taxon>Bacillati</taxon>
        <taxon>Bacillota</taxon>
        <taxon>Clostridia</taxon>
        <taxon>Eubacteriales</taxon>
        <taxon>Oscillospiraceae</taxon>
        <taxon>Ruminococcus</taxon>
    </lineage>
</organism>
<dbReference type="GO" id="GO:0009116">
    <property type="term" value="P:nucleoside metabolic process"/>
    <property type="evidence" value="ECO:0007669"/>
    <property type="project" value="InterPro"/>
</dbReference>
<name>A0A1H7PNS9_RUMAL</name>
<feature type="domain" description="Nucleoside phosphorylase" evidence="9">
    <location>
        <begin position="25"/>
        <end position="270"/>
    </location>
</feature>
<evidence type="ECO:0000256" key="4">
    <source>
        <dbReference type="ARBA" id="ARBA00022676"/>
    </source>
</evidence>
<proteinExistence type="inferred from homology"/>
<feature type="binding site" evidence="8">
    <location>
        <position position="114"/>
    </location>
    <ligand>
        <name>phosphate</name>
        <dbReference type="ChEBI" id="CHEBI:43474"/>
    </ligand>
</feature>
<feature type="binding site" evidence="8">
    <location>
        <position position="236"/>
    </location>
    <ligand>
        <name>a purine D-ribonucleoside</name>
        <dbReference type="ChEBI" id="CHEBI:142355"/>
    </ligand>
</feature>
<comment type="function">
    <text evidence="1">The purine nucleoside phosphorylases catalyze the phosphorolytic breakdown of the N-glycosidic bond in the beta-(deoxy)ribonucleoside molecules, with the formation of the corresponding free purine bases and pentose-1-phosphate. Cleaves guanosine, inosine, 2'-deoxyguanosine and 2'-deoxyinosine.</text>
</comment>
<evidence type="ECO:0000313" key="11">
    <source>
        <dbReference type="Proteomes" id="UP000186015"/>
    </source>
</evidence>
<dbReference type="Proteomes" id="UP000186015">
    <property type="component" value="Unassembled WGS sequence"/>
</dbReference>
<evidence type="ECO:0000256" key="7">
    <source>
        <dbReference type="PIRNR" id="PIRNR000477"/>
    </source>
</evidence>
<dbReference type="InterPro" id="IPR011270">
    <property type="entry name" value="Pur_Nuc_Pase_Ino/Guo-sp"/>
</dbReference>
<dbReference type="PIRSF" id="PIRSF000477">
    <property type="entry name" value="PurNPase"/>
    <property type="match status" value="1"/>
</dbReference>
<comment type="similarity">
    <text evidence="3 7">Belongs to the PNP/MTAP phosphorylase family.</text>
</comment>
<dbReference type="Pfam" id="PF01048">
    <property type="entry name" value="PNP_UDP_1"/>
    <property type="match status" value="1"/>
</dbReference>
<evidence type="ECO:0000256" key="8">
    <source>
        <dbReference type="PIRSR" id="PIRSR000477-2"/>
    </source>
</evidence>
<dbReference type="EC" id="2.4.2.1" evidence="7"/>
<dbReference type="SUPFAM" id="SSF53167">
    <property type="entry name" value="Purine and uridine phosphorylases"/>
    <property type="match status" value="1"/>
</dbReference>
<feature type="binding site" evidence="8">
    <location>
        <position position="62"/>
    </location>
    <ligand>
        <name>phosphate</name>
        <dbReference type="ChEBI" id="CHEBI:43474"/>
    </ligand>
</feature>
<dbReference type="PANTHER" id="PTHR11904:SF9">
    <property type="entry name" value="PURINE NUCLEOSIDE PHOSPHORYLASE-RELATED"/>
    <property type="match status" value="1"/>
</dbReference>
<dbReference type="Gene3D" id="3.40.50.1580">
    <property type="entry name" value="Nucleoside phosphorylase domain"/>
    <property type="match status" value="1"/>
</dbReference>
<evidence type="ECO:0000256" key="6">
    <source>
        <dbReference type="ARBA" id="ARBA00048556"/>
    </source>
</evidence>
<accession>A0A1H7PNS9</accession>
<dbReference type="AlphaFoldDB" id="A0A1H7PNS9"/>
<dbReference type="CDD" id="cd09009">
    <property type="entry name" value="PNP-EcPNPII_like"/>
    <property type="match status" value="1"/>
</dbReference>
<gene>
    <name evidence="10" type="ORF">SAMN05216469_12329</name>
</gene>
<feature type="binding site" evidence="8">
    <location>
        <position position="213"/>
    </location>
    <ligand>
        <name>phosphate</name>
        <dbReference type="ChEBI" id="CHEBI:43474"/>
    </ligand>
</feature>
<sequence length="275" mass="29528">MCDISERLEKAKEYVCGRAGIVPEVGIVLGSGLGDFAERAEIVSEIPYEDIPGFPRSTVEGHKGRFVFGKIGNTPVVIMQGRVHYYEGYPMEDVIMPARIMGLLGIKTLLLTNAAGGVNKGFKAGDLMLIRDHISCFVPNPLIGKNLSELGTRFPDMSEVYDRELSSKIKACAENLGTELKEGVYCQLTGPSYETPAEIKMLSALGADAVGMSTAVEAIAARHMGVRVCGISLITNMAAGISEVPLSHQEVKEAADKAAEKFGALVENFVTKLSE</sequence>
<dbReference type="GO" id="GO:0004731">
    <property type="term" value="F:purine-nucleoside phosphorylase activity"/>
    <property type="evidence" value="ECO:0007669"/>
    <property type="project" value="UniProtKB-EC"/>
</dbReference>
<dbReference type="PANTHER" id="PTHR11904">
    <property type="entry name" value="METHYLTHIOADENOSINE/PURINE NUCLEOSIDE PHOSPHORYLASE"/>
    <property type="match status" value="1"/>
</dbReference>
<evidence type="ECO:0000313" key="10">
    <source>
        <dbReference type="EMBL" id="SEL37256.1"/>
    </source>
</evidence>
<keyword evidence="5 7" id="KW-0808">Transferase</keyword>
<dbReference type="InterPro" id="IPR035994">
    <property type="entry name" value="Nucleoside_phosphorylase_sf"/>
</dbReference>
<comment type="pathway">
    <text evidence="2 7">Purine metabolism; purine nucleoside salvage.</text>
</comment>
<dbReference type="OrthoDB" id="1523230at2"/>
<comment type="catalytic activity">
    <reaction evidence="6">
        <text>a purine 2'-deoxy-D-ribonucleoside + phosphate = a purine nucleobase + 2-deoxy-alpha-D-ribose 1-phosphate</text>
        <dbReference type="Rhea" id="RHEA:36431"/>
        <dbReference type="ChEBI" id="CHEBI:26386"/>
        <dbReference type="ChEBI" id="CHEBI:43474"/>
        <dbReference type="ChEBI" id="CHEBI:57259"/>
        <dbReference type="ChEBI" id="CHEBI:142361"/>
        <dbReference type="EC" id="2.4.2.1"/>
    </reaction>
</comment>
<dbReference type="GO" id="GO:0005737">
    <property type="term" value="C:cytoplasm"/>
    <property type="evidence" value="ECO:0007669"/>
    <property type="project" value="TreeGrafter"/>
</dbReference>
<protein>
    <recommendedName>
        <fullName evidence="7">Purine nucleoside phosphorylase</fullName>
        <ecNumber evidence="7">2.4.2.1</ecNumber>
    </recommendedName>
    <alternativeName>
        <fullName evidence="7">Inosine-guanosine phosphorylase</fullName>
    </alternativeName>
</protein>
<keyword evidence="4 7" id="KW-0328">Glycosyltransferase</keyword>
<evidence type="ECO:0000256" key="1">
    <source>
        <dbReference type="ARBA" id="ARBA00002678"/>
    </source>
</evidence>